<dbReference type="InterPro" id="IPR012462">
    <property type="entry name" value="UFSP1/2_DUB_cat"/>
</dbReference>
<dbReference type="PANTHER" id="PTHR48153:SF3">
    <property type="entry name" value="INACTIVE UFM1-SPECIFIC PROTEASE 1"/>
    <property type="match status" value="1"/>
</dbReference>
<dbReference type="AlphaFoldDB" id="A0A8C4X8A0"/>
<gene>
    <name evidence="4" type="primary">UFSP1</name>
</gene>
<evidence type="ECO:0000313" key="5">
    <source>
        <dbReference type="Proteomes" id="UP000694620"/>
    </source>
</evidence>
<evidence type="ECO:0000256" key="2">
    <source>
        <dbReference type="ARBA" id="ARBA00022801"/>
    </source>
</evidence>
<feature type="domain" description="UFSP1/2/DUB catalytic" evidence="3">
    <location>
        <begin position="29"/>
        <end position="216"/>
    </location>
</feature>
<dbReference type="PANTHER" id="PTHR48153">
    <property type="entry name" value="UFM1-SPECIFIC PROTEASE 2"/>
    <property type="match status" value="1"/>
</dbReference>
<reference evidence="4" key="2">
    <citation type="submission" date="2025-08" db="UniProtKB">
        <authorList>
            <consortium name="Ensembl"/>
        </authorList>
    </citation>
    <scope>IDENTIFICATION</scope>
</reference>
<dbReference type="Proteomes" id="UP000694620">
    <property type="component" value="Chromosome 3"/>
</dbReference>
<dbReference type="Gene3D" id="3.90.70.130">
    <property type="match status" value="1"/>
</dbReference>
<comment type="similarity">
    <text evidence="1">Belongs to the peptidase C78 family.</text>
</comment>
<name>A0A8C4X8A0_ERPCA</name>
<proteinExistence type="inferred from homology"/>
<accession>A0A8C4X8A0</accession>
<keyword evidence="5" id="KW-1185">Reference proteome</keyword>
<reference evidence="4" key="1">
    <citation type="submission" date="2021-06" db="EMBL/GenBank/DDBJ databases">
        <authorList>
            <consortium name="Wellcome Sanger Institute Data Sharing"/>
        </authorList>
    </citation>
    <scope>NUCLEOTIDE SEQUENCE [LARGE SCALE GENOMIC DNA]</scope>
</reference>
<dbReference type="Ensembl" id="ENSECRT00000013114.1">
    <property type="protein sequence ID" value="ENSECRP00000012893.1"/>
    <property type="gene ID" value="ENSECRG00000008617.1"/>
</dbReference>
<protein>
    <submittedName>
        <fullName evidence="4">UFM1-specific peptidase 1</fullName>
    </submittedName>
</protein>
<sequence>LHIILASQHLILNVHLGLPFPEPENNISRHTVVHGDYLYYHYGCDGVDDRGWGCGYRTLQTISSWVCAQTSSGQSPPGLRQIQEALVTMSDKDRSFIGSRSWIGSFEIALCIDYFYQLPCKILHLRSGADLKAKFEELYEHFDRLGSLAMMGGDSDSASKGILGLCSGKHGHYMLVLDPHFYGPPGSISTNTAQKEGWISWRKIELFERESFYNICLPQLAAQ</sequence>
<evidence type="ECO:0000313" key="4">
    <source>
        <dbReference type="Ensembl" id="ENSECRP00000012893.1"/>
    </source>
</evidence>
<dbReference type="GeneTree" id="ENSGT00940000162936"/>
<dbReference type="GO" id="GO:0071567">
    <property type="term" value="F:deUFMylase activity"/>
    <property type="evidence" value="ECO:0007669"/>
    <property type="project" value="UniProtKB-ARBA"/>
</dbReference>
<evidence type="ECO:0000256" key="1">
    <source>
        <dbReference type="ARBA" id="ARBA00008552"/>
    </source>
</evidence>
<reference evidence="4" key="3">
    <citation type="submission" date="2025-09" db="UniProtKB">
        <authorList>
            <consortium name="Ensembl"/>
        </authorList>
    </citation>
    <scope>IDENTIFICATION</scope>
</reference>
<keyword evidence="2" id="KW-0378">Hydrolase</keyword>
<dbReference type="Pfam" id="PF07910">
    <property type="entry name" value="Peptidase_C78"/>
    <property type="match status" value="1"/>
</dbReference>
<organism evidence="4 5">
    <name type="scientific">Erpetoichthys calabaricus</name>
    <name type="common">Rope fish</name>
    <name type="synonym">Calamoichthys calabaricus</name>
    <dbReference type="NCBI Taxonomy" id="27687"/>
    <lineage>
        <taxon>Eukaryota</taxon>
        <taxon>Metazoa</taxon>
        <taxon>Chordata</taxon>
        <taxon>Craniata</taxon>
        <taxon>Vertebrata</taxon>
        <taxon>Euteleostomi</taxon>
        <taxon>Actinopterygii</taxon>
        <taxon>Polypteriformes</taxon>
        <taxon>Polypteridae</taxon>
        <taxon>Erpetoichthys</taxon>
    </lineage>
</organism>
<evidence type="ECO:0000259" key="3">
    <source>
        <dbReference type="Pfam" id="PF07910"/>
    </source>
</evidence>